<feature type="region of interest" description="Disordered" evidence="1">
    <location>
        <begin position="1"/>
        <end position="34"/>
    </location>
</feature>
<evidence type="ECO:0000256" key="1">
    <source>
        <dbReference type="SAM" id="MobiDB-lite"/>
    </source>
</evidence>
<reference evidence="2 3" key="1">
    <citation type="submission" date="2024-02" db="EMBL/GenBank/DDBJ databases">
        <authorList>
            <person name="Daric V."/>
            <person name="Darras S."/>
        </authorList>
    </citation>
    <scope>NUCLEOTIDE SEQUENCE [LARGE SCALE GENOMIC DNA]</scope>
</reference>
<keyword evidence="3" id="KW-1185">Reference proteome</keyword>
<accession>A0ABP0FPL6</accession>
<name>A0ABP0FPL6_CLALP</name>
<dbReference type="EMBL" id="CAWYQH010000079">
    <property type="protein sequence ID" value="CAK8681584.1"/>
    <property type="molecule type" value="Genomic_DNA"/>
</dbReference>
<dbReference type="Proteomes" id="UP001642483">
    <property type="component" value="Unassembled WGS sequence"/>
</dbReference>
<proteinExistence type="predicted"/>
<gene>
    <name evidence="2" type="ORF">CVLEPA_LOCUS11804</name>
</gene>
<organism evidence="2 3">
    <name type="scientific">Clavelina lepadiformis</name>
    <name type="common">Light-bulb sea squirt</name>
    <name type="synonym">Ascidia lepadiformis</name>
    <dbReference type="NCBI Taxonomy" id="159417"/>
    <lineage>
        <taxon>Eukaryota</taxon>
        <taxon>Metazoa</taxon>
        <taxon>Chordata</taxon>
        <taxon>Tunicata</taxon>
        <taxon>Ascidiacea</taxon>
        <taxon>Aplousobranchia</taxon>
        <taxon>Clavelinidae</taxon>
        <taxon>Clavelina</taxon>
    </lineage>
</organism>
<protein>
    <submittedName>
        <fullName evidence="2">Uncharacterized protein</fullName>
    </submittedName>
</protein>
<evidence type="ECO:0000313" key="3">
    <source>
        <dbReference type="Proteomes" id="UP001642483"/>
    </source>
</evidence>
<evidence type="ECO:0000313" key="2">
    <source>
        <dbReference type="EMBL" id="CAK8681584.1"/>
    </source>
</evidence>
<sequence length="92" mass="10155">MLLTFPNGTDPARVEEELRNGNWSEPASEDDESTVLPESIDVGSDIVREFEGEAILDYNPDVFFPELADNPNNTKAIADLVRTSSAFLVVIK</sequence>
<comment type="caution">
    <text evidence="2">The sequence shown here is derived from an EMBL/GenBank/DDBJ whole genome shotgun (WGS) entry which is preliminary data.</text>
</comment>